<name>A0A564ZA33_HYMDI</name>
<feature type="compositionally biased region" description="Basic and acidic residues" evidence="1">
    <location>
        <begin position="33"/>
        <end position="42"/>
    </location>
</feature>
<proteinExistence type="predicted"/>
<dbReference type="Proteomes" id="UP000321570">
    <property type="component" value="Unassembled WGS sequence"/>
</dbReference>
<dbReference type="EMBL" id="CABIJS010000696">
    <property type="protein sequence ID" value="VUZ55644.1"/>
    <property type="molecule type" value="Genomic_DNA"/>
</dbReference>
<dbReference type="AlphaFoldDB" id="A0A564ZA33"/>
<evidence type="ECO:0000256" key="1">
    <source>
        <dbReference type="SAM" id="MobiDB-lite"/>
    </source>
</evidence>
<gene>
    <name evidence="2" type="ORF">WMSIL1_LOCUS13406</name>
</gene>
<accession>A0A564ZA33</accession>
<feature type="non-terminal residue" evidence="2">
    <location>
        <position position="51"/>
    </location>
</feature>
<feature type="region of interest" description="Disordered" evidence="1">
    <location>
        <begin position="28"/>
        <end position="51"/>
    </location>
</feature>
<protein>
    <submittedName>
        <fullName evidence="2">Uncharacterized protein</fullName>
    </submittedName>
</protein>
<evidence type="ECO:0000313" key="3">
    <source>
        <dbReference type="Proteomes" id="UP000321570"/>
    </source>
</evidence>
<organism evidence="2 3">
    <name type="scientific">Hymenolepis diminuta</name>
    <name type="common">Rat tapeworm</name>
    <dbReference type="NCBI Taxonomy" id="6216"/>
    <lineage>
        <taxon>Eukaryota</taxon>
        <taxon>Metazoa</taxon>
        <taxon>Spiralia</taxon>
        <taxon>Lophotrochozoa</taxon>
        <taxon>Platyhelminthes</taxon>
        <taxon>Cestoda</taxon>
        <taxon>Eucestoda</taxon>
        <taxon>Cyclophyllidea</taxon>
        <taxon>Hymenolepididae</taxon>
        <taxon>Hymenolepis</taxon>
    </lineage>
</organism>
<sequence length="51" mass="6044">MLHHLVIEYNNFRKLIAYSNMVESNETRACQTKKSEIDRFPEKNPTPQPHS</sequence>
<keyword evidence="3" id="KW-1185">Reference proteome</keyword>
<reference evidence="2 3" key="1">
    <citation type="submission" date="2019-07" db="EMBL/GenBank/DDBJ databases">
        <authorList>
            <person name="Jastrzebski P J."/>
            <person name="Paukszto L."/>
            <person name="Jastrzebski P J."/>
        </authorList>
    </citation>
    <scope>NUCLEOTIDE SEQUENCE [LARGE SCALE GENOMIC DNA]</scope>
    <source>
        <strain evidence="2 3">WMS-il1</strain>
    </source>
</reference>
<evidence type="ECO:0000313" key="2">
    <source>
        <dbReference type="EMBL" id="VUZ55644.1"/>
    </source>
</evidence>